<dbReference type="GO" id="GO:0033617">
    <property type="term" value="P:mitochondrial respiratory chain complex IV assembly"/>
    <property type="evidence" value="ECO:0007669"/>
    <property type="project" value="Ensembl"/>
</dbReference>
<reference evidence="2" key="3">
    <citation type="submission" date="2025-09" db="UniProtKB">
        <authorList>
            <consortium name="Ensembl"/>
        </authorList>
    </citation>
    <scope>IDENTIFICATION</scope>
</reference>
<protein>
    <submittedName>
        <fullName evidence="2">Transmembrane protein 223</fullName>
    </submittedName>
</protein>
<proteinExistence type="predicted"/>
<keyword evidence="1" id="KW-1133">Transmembrane helix</keyword>
<keyword evidence="1" id="KW-0812">Transmembrane</keyword>
<dbReference type="CTD" id="79064"/>
<dbReference type="GO" id="GO:0005743">
    <property type="term" value="C:mitochondrial inner membrane"/>
    <property type="evidence" value="ECO:0007669"/>
    <property type="project" value="Ensembl"/>
</dbReference>
<dbReference type="InterPro" id="IPR045325">
    <property type="entry name" value="TMEM70/TMEM186/TMEM223"/>
</dbReference>
<organism evidence="2 3">
    <name type="scientific">Phocoena sinus</name>
    <name type="common">Vaquita</name>
    <dbReference type="NCBI Taxonomy" id="42100"/>
    <lineage>
        <taxon>Eukaryota</taxon>
        <taxon>Metazoa</taxon>
        <taxon>Chordata</taxon>
        <taxon>Craniata</taxon>
        <taxon>Vertebrata</taxon>
        <taxon>Euteleostomi</taxon>
        <taxon>Mammalia</taxon>
        <taxon>Eutheria</taxon>
        <taxon>Laurasiatheria</taxon>
        <taxon>Artiodactyla</taxon>
        <taxon>Whippomorpha</taxon>
        <taxon>Cetacea</taxon>
        <taxon>Odontoceti</taxon>
        <taxon>Phocoenidae</taxon>
        <taxon>Phocoena</taxon>
    </lineage>
</organism>
<evidence type="ECO:0000313" key="2">
    <source>
        <dbReference type="Ensembl" id="ENSPSNP00000026659.1"/>
    </source>
</evidence>
<dbReference type="GO" id="GO:0097177">
    <property type="term" value="F:mitochondrial ribosome binding"/>
    <property type="evidence" value="ECO:0007669"/>
    <property type="project" value="Ensembl"/>
</dbReference>
<accession>A0A8C9CMJ8</accession>
<keyword evidence="3" id="KW-1185">Reference proteome</keyword>
<feature type="transmembrane region" description="Helical" evidence="1">
    <location>
        <begin position="118"/>
        <end position="141"/>
    </location>
</feature>
<feature type="transmembrane region" description="Helical" evidence="1">
    <location>
        <begin position="69"/>
        <end position="93"/>
    </location>
</feature>
<dbReference type="RefSeq" id="XP_032497804.1">
    <property type="nucleotide sequence ID" value="XM_032641913.1"/>
</dbReference>
<gene>
    <name evidence="2" type="primary">TMEM223</name>
</gene>
<reference evidence="2" key="1">
    <citation type="submission" date="2019-08" db="EMBL/GenBank/DDBJ databases">
        <title>Phocoena sinus (Vaquita) genome, mPhoSin1, primary haplotype.</title>
        <authorList>
            <person name="Morin P."/>
            <person name="Mountcastle J."/>
            <person name="Fungtammasan C."/>
            <person name="Rhie A."/>
            <person name="Rojas-Bracho L."/>
            <person name="Smith C.R."/>
            <person name="Taylor B.L."/>
            <person name="Gulland F.M.D."/>
            <person name="Musser W."/>
            <person name="Houck M."/>
            <person name="Haase B."/>
            <person name="Paez S."/>
            <person name="Howe K."/>
            <person name="Torrance J."/>
            <person name="Formenti G."/>
            <person name="Phillippy A."/>
            <person name="Ryder O."/>
            <person name="Jarvis E.D."/>
            <person name="Fedrigo O."/>
        </authorList>
    </citation>
    <scope>NUCLEOTIDE SEQUENCE [LARGE SCALE GENOMIC DNA]</scope>
</reference>
<dbReference type="Ensembl" id="ENSPSNT00000029967.1">
    <property type="protein sequence ID" value="ENSPSNP00000026659.1"/>
    <property type="gene ID" value="ENSPSNG00000019439.1"/>
</dbReference>
<dbReference type="GeneTree" id="ENSGT00390000012589"/>
<sequence>MDSSEGAGAGAAAGSPAPEAAPFRGMAALGRRWRVRLCLTLQSLAARRALHDVAPPRDVLLFEHERGRFFAVLGLFCAGQGVFWASLAIAALARPPASTRPPDAESPGRGRLDLRSALWRYGLAVGCGAIGTLVLGAGLLFSFRSVRSVMLQAGGKQVTLTTHAPFGWGAHFTVPLDQVSCMAHRGEVPAMLPLKVKGRRFYFLLDKAGHFPNTKLFDSTVGAYRSL</sequence>
<dbReference type="GO" id="GO:0007399">
    <property type="term" value="P:nervous system development"/>
    <property type="evidence" value="ECO:0007669"/>
    <property type="project" value="TreeGrafter"/>
</dbReference>
<dbReference type="InterPro" id="IPR026100">
    <property type="entry name" value="Tmem223"/>
</dbReference>
<evidence type="ECO:0000313" key="3">
    <source>
        <dbReference type="Proteomes" id="UP000694554"/>
    </source>
</evidence>
<dbReference type="Pfam" id="PF06979">
    <property type="entry name" value="TMEM70"/>
    <property type="match status" value="1"/>
</dbReference>
<dbReference type="AlphaFoldDB" id="A0A8C9CMJ8"/>
<dbReference type="Proteomes" id="UP000694554">
    <property type="component" value="Chromosome 8"/>
</dbReference>
<name>A0A8C9CMJ8_PHOSS</name>
<keyword evidence="1" id="KW-0472">Membrane</keyword>
<dbReference type="PANTHER" id="PTHR14549:SF2">
    <property type="entry name" value="TRANSMEMBRANE PROTEIN 223"/>
    <property type="match status" value="1"/>
</dbReference>
<dbReference type="KEGG" id="psiu:116758761"/>
<reference evidence="2" key="2">
    <citation type="submission" date="2025-08" db="UniProtKB">
        <authorList>
            <consortium name="Ensembl"/>
        </authorList>
    </citation>
    <scope>IDENTIFICATION</scope>
</reference>
<evidence type="ECO:0000256" key="1">
    <source>
        <dbReference type="SAM" id="Phobius"/>
    </source>
</evidence>
<dbReference type="GeneID" id="116758761"/>
<dbReference type="PANTHER" id="PTHR14549">
    <property type="entry name" value="TRANSMEMBRANE PROTEIN 223"/>
    <property type="match status" value="1"/>
</dbReference>